<dbReference type="AlphaFoldDB" id="A0A2S2Q3K3"/>
<gene>
    <name evidence="1" type="ORF">g.114387</name>
</gene>
<dbReference type="EMBL" id="GGMS01002599">
    <property type="protein sequence ID" value="MBY71802.1"/>
    <property type="molecule type" value="Transcribed_RNA"/>
</dbReference>
<name>A0A2S2Q3K3_9HEMI</name>
<organism evidence="1">
    <name type="scientific">Sipha flava</name>
    <name type="common">yellow sugarcane aphid</name>
    <dbReference type="NCBI Taxonomy" id="143950"/>
    <lineage>
        <taxon>Eukaryota</taxon>
        <taxon>Metazoa</taxon>
        <taxon>Ecdysozoa</taxon>
        <taxon>Arthropoda</taxon>
        <taxon>Hexapoda</taxon>
        <taxon>Insecta</taxon>
        <taxon>Pterygota</taxon>
        <taxon>Neoptera</taxon>
        <taxon>Paraneoptera</taxon>
        <taxon>Hemiptera</taxon>
        <taxon>Sternorrhyncha</taxon>
        <taxon>Aphidomorpha</taxon>
        <taxon>Aphidoidea</taxon>
        <taxon>Aphididae</taxon>
        <taxon>Sipha</taxon>
    </lineage>
</organism>
<evidence type="ECO:0000313" key="1">
    <source>
        <dbReference type="EMBL" id="MBY71802.1"/>
    </source>
</evidence>
<protein>
    <submittedName>
        <fullName evidence="1">Uncharacterized protein</fullName>
    </submittedName>
</protein>
<reference evidence="1" key="1">
    <citation type="submission" date="2018-04" db="EMBL/GenBank/DDBJ databases">
        <title>Transcriptome assembly of Sipha flava.</title>
        <authorList>
            <person name="Scully E.D."/>
            <person name="Geib S.M."/>
            <person name="Palmer N.A."/>
            <person name="Koch K."/>
            <person name="Bradshaw J."/>
            <person name="Heng-Moss T."/>
            <person name="Sarath G."/>
        </authorList>
    </citation>
    <scope>NUCLEOTIDE SEQUENCE</scope>
</reference>
<sequence length="142" mass="16160">MFDSLHNANNCPNSPWLSDNGFIATIPNSLIYSLGVIRLDPCVPDEDLREGLECRYKVVEFHRINIKRDKQWFPQNSSDLNFYHLNSVSLVFAEIVFDEAGSYGFRADNIRRNSESILTHICLMAGGHSVKAPIHDQFAQAF</sequence>
<proteinExistence type="predicted"/>
<accession>A0A2S2Q3K3</accession>